<dbReference type="OrthoDB" id="10625786at2759"/>
<gene>
    <name evidence="1" type="ORF">PSTG_17649</name>
</gene>
<evidence type="ECO:0000313" key="1">
    <source>
        <dbReference type="EMBL" id="KNE88906.1"/>
    </source>
</evidence>
<reference evidence="2" key="1">
    <citation type="submission" date="2014-03" db="EMBL/GenBank/DDBJ databases">
        <title>The Genome Sequence of Puccinia striiformis f. sp. tritici PST-78.</title>
        <authorList>
            <consortium name="The Broad Institute Genome Sequencing Platform"/>
            <person name="Cuomo C."/>
            <person name="Hulbert S."/>
            <person name="Chen X."/>
            <person name="Walker B."/>
            <person name="Young S.K."/>
            <person name="Zeng Q."/>
            <person name="Gargeya S."/>
            <person name="Fitzgerald M."/>
            <person name="Haas B."/>
            <person name="Abouelleil A."/>
            <person name="Alvarado L."/>
            <person name="Arachchi H.M."/>
            <person name="Berlin A.M."/>
            <person name="Chapman S.B."/>
            <person name="Goldberg J."/>
            <person name="Griggs A."/>
            <person name="Gujja S."/>
            <person name="Hansen M."/>
            <person name="Howarth C."/>
            <person name="Imamovic A."/>
            <person name="Larimer J."/>
            <person name="McCowan C."/>
            <person name="Montmayeur A."/>
            <person name="Murphy C."/>
            <person name="Neiman D."/>
            <person name="Pearson M."/>
            <person name="Priest M."/>
            <person name="Roberts A."/>
            <person name="Saif S."/>
            <person name="Shea T."/>
            <person name="Sisk P."/>
            <person name="Sykes S."/>
            <person name="Wortman J."/>
            <person name="Nusbaum C."/>
            <person name="Birren B."/>
        </authorList>
    </citation>
    <scope>NUCLEOTIDE SEQUENCE [LARGE SCALE GENOMIC DNA]</scope>
    <source>
        <strain evidence="2">race PST-78</strain>
    </source>
</reference>
<comment type="caution">
    <text evidence="1">The sequence shown here is derived from an EMBL/GenBank/DDBJ whole genome shotgun (WGS) entry which is preliminary data.</text>
</comment>
<sequence length="156" mass="17155">MTKPRATSTVRDYKVNFLIDSGATHDVINETFARATDLLGVASRSERTISGFDGSTSRSSYEISLYLGEDPTPTEFIITKLKDAYDGILGMPWLKNNGHRIDWNLRCFRMPPEDVAAATAVSSIPKNTSTDGAEPRRKARISDEGVCVDDTLALPQ</sequence>
<feature type="non-terminal residue" evidence="1">
    <location>
        <position position="156"/>
    </location>
</feature>
<dbReference type="Pfam" id="PF13975">
    <property type="entry name" value="gag-asp_proteas"/>
    <property type="match status" value="1"/>
</dbReference>
<accession>A0A0L0UPN7</accession>
<dbReference type="Gene3D" id="2.40.70.10">
    <property type="entry name" value="Acid Proteases"/>
    <property type="match status" value="1"/>
</dbReference>
<dbReference type="Proteomes" id="UP000054564">
    <property type="component" value="Unassembled WGS sequence"/>
</dbReference>
<keyword evidence="2" id="KW-1185">Reference proteome</keyword>
<proteinExistence type="predicted"/>
<name>A0A0L0UPN7_9BASI</name>
<dbReference type="STRING" id="1165861.A0A0L0UPN7"/>
<dbReference type="EMBL" id="AJIL01000731">
    <property type="protein sequence ID" value="KNE88906.1"/>
    <property type="molecule type" value="Genomic_DNA"/>
</dbReference>
<protein>
    <recommendedName>
        <fullName evidence="3">Peptidase A2 domain-containing protein</fullName>
    </recommendedName>
</protein>
<evidence type="ECO:0008006" key="3">
    <source>
        <dbReference type="Google" id="ProtNLM"/>
    </source>
</evidence>
<dbReference type="SUPFAM" id="SSF50630">
    <property type="entry name" value="Acid proteases"/>
    <property type="match status" value="1"/>
</dbReference>
<dbReference type="InterPro" id="IPR021109">
    <property type="entry name" value="Peptidase_aspartic_dom_sf"/>
</dbReference>
<organism evidence="1 2">
    <name type="scientific">Puccinia striiformis f. sp. tritici PST-78</name>
    <dbReference type="NCBI Taxonomy" id="1165861"/>
    <lineage>
        <taxon>Eukaryota</taxon>
        <taxon>Fungi</taxon>
        <taxon>Dikarya</taxon>
        <taxon>Basidiomycota</taxon>
        <taxon>Pucciniomycotina</taxon>
        <taxon>Pucciniomycetes</taxon>
        <taxon>Pucciniales</taxon>
        <taxon>Pucciniaceae</taxon>
        <taxon>Puccinia</taxon>
    </lineage>
</organism>
<dbReference type="CDD" id="cd00303">
    <property type="entry name" value="retropepsin_like"/>
    <property type="match status" value="1"/>
</dbReference>
<dbReference type="AlphaFoldDB" id="A0A0L0UPN7"/>
<evidence type="ECO:0000313" key="2">
    <source>
        <dbReference type="Proteomes" id="UP000054564"/>
    </source>
</evidence>